<evidence type="ECO:0000256" key="1">
    <source>
        <dbReference type="SAM" id="MobiDB-lite"/>
    </source>
</evidence>
<dbReference type="SMART" id="SM00612">
    <property type="entry name" value="Kelch"/>
    <property type="match status" value="1"/>
</dbReference>
<organism evidence="3 4">
    <name type="scientific">Camelina sativa</name>
    <name type="common">False flax</name>
    <name type="synonym">Myagrum sativum</name>
    <dbReference type="NCBI Taxonomy" id="90675"/>
    <lineage>
        <taxon>Eukaryota</taxon>
        <taxon>Viridiplantae</taxon>
        <taxon>Streptophyta</taxon>
        <taxon>Embryophyta</taxon>
        <taxon>Tracheophyta</taxon>
        <taxon>Spermatophyta</taxon>
        <taxon>Magnoliopsida</taxon>
        <taxon>eudicotyledons</taxon>
        <taxon>Gunneridae</taxon>
        <taxon>Pentapetalae</taxon>
        <taxon>rosids</taxon>
        <taxon>malvids</taxon>
        <taxon>Brassicales</taxon>
        <taxon>Brassicaceae</taxon>
        <taxon>Camelineae</taxon>
        <taxon>Camelina</taxon>
    </lineage>
</organism>
<dbReference type="PANTHER" id="PTHR24414">
    <property type="entry name" value="F-BOX/KELCH-REPEAT PROTEIN SKIP4"/>
    <property type="match status" value="1"/>
</dbReference>
<feature type="compositionally biased region" description="Basic and acidic residues" evidence="1">
    <location>
        <begin position="11"/>
        <end position="22"/>
    </location>
</feature>
<evidence type="ECO:0000259" key="2">
    <source>
        <dbReference type="Pfam" id="PF25210"/>
    </source>
</evidence>
<dbReference type="Proteomes" id="UP000694864">
    <property type="component" value="Chromosome 12"/>
</dbReference>
<dbReference type="InterPro" id="IPR006652">
    <property type="entry name" value="Kelch_1"/>
</dbReference>
<dbReference type="InterPro" id="IPR015915">
    <property type="entry name" value="Kelch-typ_b-propeller"/>
</dbReference>
<name>A0ABM0V5Y5_CAMSA</name>
<keyword evidence="3" id="KW-1185">Reference proteome</keyword>
<sequence length="397" mass="45515">MLNSYAPEVPPEGKRVKKKTEETSPSLSGLSLLPEEIALRCLARVSSRFDNASLFLASKSHRSLFKSSELVNLRWEMSCTELSLYVCIRVFPNPTPRWFILTPKRRLNPIPPNPYQPPDSSSFVVVNGGFYVIGGLRNGIPTSDVPFLDCYSHTWHRITSMNTPRASALAHVVKGGKIYVFGGSKHYLHYHERAGAEVFDPKTQTWTPLFFSHLSWDFETQKTWAHLYCSHQSLDIETPHKNNIPQSAVIVLEEKNTSPQDRRNFYFILNDETGNKNDWCIIEKQLYCRGTRGKILWCELNEWDWKEVKGLEELQHSHSSSRHSFRINKLCQTSAGNIVIFWMAESLDLCSAEISFERREGGEIWGKIEWSNVVFKVDPFSTPSQSVKVLHSVSVYV</sequence>
<reference evidence="3" key="1">
    <citation type="journal article" date="2014" name="Nat. Commun.">
        <title>The emerging biofuel crop Camelina sativa retains a highly undifferentiated hexaploid genome structure.</title>
        <authorList>
            <person name="Kagale S."/>
            <person name="Koh C."/>
            <person name="Nixon J."/>
            <person name="Bollina V."/>
            <person name="Clarke W.E."/>
            <person name="Tuteja R."/>
            <person name="Spillane C."/>
            <person name="Robinson S.J."/>
            <person name="Links M.G."/>
            <person name="Clarke C."/>
            <person name="Higgins E.E."/>
            <person name="Huebert T."/>
            <person name="Sharpe A.G."/>
            <person name="Parkin I.A."/>
        </authorList>
    </citation>
    <scope>NUCLEOTIDE SEQUENCE [LARGE SCALE GENOMIC DNA]</scope>
    <source>
        <strain evidence="3">cv. DH55</strain>
    </source>
</reference>
<protein>
    <submittedName>
        <fullName evidence="4">F-box/kelch-repeat protein SKIP6-like</fullName>
    </submittedName>
</protein>
<reference evidence="4" key="2">
    <citation type="submission" date="2025-08" db="UniProtKB">
        <authorList>
            <consortium name="RefSeq"/>
        </authorList>
    </citation>
    <scope>IDENTIFICATION</scope>
    <source>
        <tissue evidence="4">Leaf</tissue>
    </source>
</reference>
<dbReference type="RefSeq" id="XP_010451312.1">
    <property type="nucleotide sequence ID" value="XM_010453010.1"/>
</dbReference>
<evidence type="ECO:0000313" key="3">
    <source>
        <dbReference type="Proteomes" id="UP000694864"/>
    </source>
</evidence>
<dbReference type="GeneID" id="104733431"/>
<dbReference type="InterPro" id="IPR057499">
    <property type="entry name" value="Kelch_FKB95"/>
</dbReference>
<feature type="region of interest" description="Disordered" evidence="1">
    <location>
        <begin position="1"/>
        <end position="27"/>
    </location>
</feature>
<dbReference type="Pfam" id="PF25210">
    <property type="entry name" value="Kelch_FKB95"/>
    <property type="match status" value="1"/>
</dbReference>
<feature type="domain" description="FKB95-like N-terminal Kelch" evidence="2">
    <location>
        <begin position="104"/>
        <end position="375"/>
    </location>
</feature>
<dbReference type="SUPFAM" id="SSF117281">
    <property type="entry name" value="Kelch motif"/>
    <property type="match status" value="1"/>
</dbReference>
<proteinExistence type="predicted"/>
<evidence type="ECO:0000313" key="4">
    <source>
        <dbReference type="RefSeq" id="XP_010451312.1"/>
    </source>
</evidence>
<accession>A0ABM0V5Y5</accession>
<dbReference type="InterPro" id="IPR050354">
    <property type="entry name" value="F-box/kelch-repeat_ARATH"/>
</dbReference>
<dbReference type="PANTHER" id="PTHR24414:SF184">
    <property type="entry name" value="GALACTOSE OXIDASE_KELCH REPEAT SUPERFAMILY PROTEIN"/>
    <property type="match status" value="1"/>
</dbReference>
<gene>
    <name evidence="4" type="primary">LOC104733431</name>
</gene>
<dbReference type="Gene3D" id="2.120.10.80">
    <property type="entry name" value="Kelch-type beta propeller"/>
    <property type="match status" value="1"/>
</dbReference>